<dbReference type="InterPro" id="IPR007588">
    <property type="entry name" value="Znf_FLYWCH"/>
</dbReference>
<feature type="domain" description="FLYWCH-type" evidence="4">
    <location>
        <begin position="28"/>
        <end position="69"/>
    </location>
</feature>
<name>A0ABR3HY04_LOXSC</name>
<gene>
    <name evidence="5" type="ORF">ABMA27_001294</name>
</gene>
<dbReference type="EMBL" id="JBEUOH010000011">
    <property type="protein sequence ID" value="KAL0881430.1"/>
    <property type="molecule type" value="Genomic_DNA"/>
</dbReference>
<evidence type="ECO:0000256" key="2">
    <source>
        <dbReference type="ARBA" id="ARBA00022771"/>
    </source>
</evidence>
<evidence type="ECO:0000313" key="5">
    <source>
        <dbReference type="EMBL" id="KAL0881430.1"/>
    </source>
</evidence>
<feature type="domain" description="FLYWCH-type" evidence="4">
    <location>
        <begin position="154"/>
        <end position="214"/>
    </location>
</feature>
<evidence type="ECO:0000259" key="4">
    <source>
        <dbReference type="Pfam" id="PF04500"/>
    </source>
</evidence>
<protein>
    <recommendedName>
        <fullName evidence="4">FLYWCH-type domain-containing protein</fullName>
    </recommendedName>
</protein>
<dbReference type="Proteomes" id="UP001549920">
    <property type="component" value="Unassembled WGS sequence"/>
</dbReference>
<organism evidence="5 6">
    <name type="scientific">Loxostege sticticalis</name>
    <name type="common">Beet webworm moth</name>
    <dbReference type="NCBI Taxonomy" id="481309"/>
    <lineage>
        <taxon>Eukaryota</taxon>
        <taxon>Metazoa</taxon>
        <taxon>Ecdysozoa</taxon>
        <taxon>Arthropoda</taxon>
        <taxon>Hexapoda</taxon>
        <taxon>Insecta</taxon>
        <taxon>Pterygota</taxon>
        <taxon>Neoptera</taxon>
        <taxon>Endopterygota</taxon>
        <taxon>Lepidoptera</taxon>
        <taxon>Glossata</taxon>
        <taxon>Ditrysia</taxon>
        <taxon>Pyraloidea</taxon>
        <taxon>Crambidae</taxon>
        <taxon>Pyraustinae</taxon>
        <taxon>Loxostege</taxon>
    </lineage>
</organism>
<proteinExistence type="predicted"/>
<evidence type="ECO:0000256" key="3">
    <source>
        <dbReference type="ARBA" id="ARBA00022833"/>
    </source>
</evidence>
<accession>A0ABR3HY04</accession>
<keyword evidence="1" id="KW-0479">Metal-binding</keyword>
<comment type="caution">
    <text evidence="5">The sequence shown here is derived from an EMBL/GenBank/DDBJ whole genome shotgun (WGS) entry which is preliminary data.</text>
</comment>
<feature type="domain" description="FLYWCH-type" evidence="4">
    <location>
        <begin position="84"/>
        <end position="140"/>
    </location>
</feature>
<dbReference type="Gene3D" id="2.20.25.240">
    <property type="match status" value="3"/>
</dbReference>
<sequence length="231" mass="26834">MHTQNCSSSFMIQNSSTSFISAQFIQTQTSKLLMVNNFTYAKRFSSKTGERWNCTKRLSKDCKAYVLLNLDKMVVGMEAKFIQTKTNRLLMLNSFTFTKRFSKKTGERWCCTKRTTGNCKAYVSLDLNNMIVDLYDTHNHGPPQYHCTKEGLYFIQTHSGSKLLMVNDYTYCRKHTSKIREKWQCTKKLSKDCKAFVIFDLVNTNMSVNGQHNHEPTKYHRNSDGVYIKIG</sequence>
<evidence type="ECO:0000256" key="1">
    <source>
        <dbReference type="ARBA" id="ARBA00022723"/>
    </source>
</evidence>
<evidence type="ECO:0000313" key="6">
    <source>
        <dbReference type="Proteomes" id="UP001549920"/>
    </source>
</evidence>
<keyword evidence="2" id="KW-0863">Zinc-finger</keyword>
<dbReference type="Pfam" id="PF04500">
    <property type="entry name" value="FLYWCH"/>
    <property type="match status" value="3"/>
</dbReference>
<keyword evidence="3" id="KW-0862">Zinc</keyword>
<reference evidence="5 6" key="1">
    <citation type="submission" date="2024-06" db="EMBL/GenBank/DDBJ databases">
        <title>A chromosome-level genome assembly of beet webworm, Loxostege sticticalis.</title>
        <authorList>
            <person name="Zhang Y."/>
        </authorList>
    </citation>
    <scope>NUCLEOTIDE SEQUENCE [LARGE SCALE GENOMIC DNA]</scope>
    <source>
        <strain evidence="5">AQ026</strain>
        <tissue evidence="5">Whole body</tissue>
    </source>
</reference>
<keyword evidence="6" id="KW-1185">Reference proteome</keyword>